<keyword evidence="3" id="KW-1185">Reference proteome</keyword>
<comment type="caution">
    <text evidence="2">The sequence shown here is derived from an EMBL/GenBank/DDBJ whole genome shotgun (WGS) entry which is preliminary data.</text>
</comment>
<accession>A0ABR3PRF0</accession>
<dbReference type="GeneID" id="95975545"/>
<gene>
    <name evidence="2" type="ORF">AAFC00_001842</name>
</gene>
<organism evidence="2 3">
    <name type="scientific">Neodothiora populina</name>
    <dbReference type="NCBI Taxonomy" id="2781224"/>
    <lineage>
        <taxon>Eukaryota</taxon>
        <taxon>Fungi</taxon>
        <taxon>Dikarya</taxon>
        <taxon>Ascomycota</taxon>
        <taxon>Pezizomycotina</taxon>
        <taxon>Dothideomycetes</taxon>
        <taxon>Dothideomycetidae</taxon>
        <taxon>Dothideales</taxon>
        <taxon>Dothioraceae</taxon>
        <taxon>Neodothiora</taxon>
    </lineage>
</organism>
<proteinExistence type="predicted"/>
<feature type="domain" description="Thioredoxin" evidence="1">
    <location>
        <begin position="27"/>
        <end position="171"/>
    </location>
</feature>
<evidence type="ECO:0000313" key="3">
    <source>
        <dbReference type="Proteomes" id="UP001562354"/>
    </source>
</evidence>
<evidence type="ECO:0000259" key="1">
    <source>
        <dbReference type="PROSITE" id="PS51352"/>
    </source>
</evidence>
<protein>
    <recommendedName>
        <fullName evidence="1">Thioredoxin domain-containing protein</fullName>
    </recommendedName>
</protein>
<dbReference type="InterPro" id="IPR036249">
    <property type="entry name" value="Thioredoxin-like_sf"/>
</dbReference>
<dbReference type="RefSeq" id="XP_069204603.1">
    <property type="nucleotide sequence ID" value="XM_069341090.1"/>
</dbReference>
<dbReference type="InterPro" id="IPR013766">
    <property type="entry name" value="Thioredoxin_domain"/>
</dbReference>
<dbReference type="SUPFAM" id="SSF52833">
    <property type="entry name" value="Thioredoxin-like"/>
    <property type="match status" value="1"/>
</dbReference>
<dbReference type="Gene3D" id="3.40.30.10">
    <property type="entry name" value="Glutaredoxin"/>
    <property type="match status" value="1"/>
</dbReference>
<evidence type="ECO:0000313" key="2">
    <source>
        <dbReference type="EMBL" id="KAL1311754.1"/>
    </source>
</evidence>
<dbReference type="EMBL" id="JBFMKM010000001">
    <property type="protein sequence ID" value="KAL1311754.1"/>
    <property type="molecule type" value="Genomic_DNA"/>
</dbReference>
<dbReference type="Pfam" id="PF00085">
    <property type="entry name" value="Thioredoxin"/>
    <property type="match status" value="1"/>
</dbReference>
<sequence length="196" mass="21271">MTASTSLLRQRRRATATLLCATRSMTISRSSTAAAASYSTTAPKKEKNRIYNPVRTEDEFNTLNLLSASSRVPLITLWTASWCSSCAQISPLVQDLIKSGTGESPTTSVSFAEIQIDAPTIGPLAMRYMITSVPTLMAFDRQEAQLETRVQKLDDLRSRRCLIEWIEREAKRRGEGGAGGGSGASLFSALFGGGRS</sequence>
<reference evidence="2 3" key="1">
    <citation type="submission" date="2024-07" db="EMBL/GenBank/DDBJ databases">
        <title>Draft sequence of the Neodothiora populina.</title>
        <authorList>
            <person name="Drown D.D."/>
            <person name="Schuette U.S."/>
            <person name="Buechlein A.B."/>
            <person name="Rusch D.R."/>
            <person name="Winton L.W."/>
            <person name="Adams G.A."/>
        </authorList>
    </citation>
    <scope>NUCLEOTIDE SEQUENCE [LARGE SCALE GENOMIC DNA]</scope>
    <source>
        <strain evidence="2 3">CPC 39397</strain>
    </source>
</reference>
<dbReference type="PROSITE" id="PS51352">
    <property type="entry name" value="THIOREDOXIN_2"/>
    <property type="match status" value="1"/>
</dbReference>
<name>A0ABR3PRF0_9PEZI</name>
<dbReference type="Proteomes" id="UP001562354">
    <property type="component" value="Unassembled WGS sequence"/>
</dbReference>